<feature type="chain" id="PRO_5001798379" evidence="5">
    <location>
        <begin position="24"/>
        <end position="254"/>
    </location>
</feature>
<protein>
    <submittedName>
        <fullName evidence="7">Amino acid ABC transporter</fullName>
    </submittedName>
</protein>
<evidence type="ECO:0000256" key="4">
    <source>
        <dbReference type="RuleBase" id="RU003744"/>
    </source>
</evidence>
<dbReference type="AlphaFoldDB" id="A0A085V479"/>
<comment type="similarity">
    <text evidence="2 4">Belongs to the bacterial solute-binding protein 3 family.</text>
</comment>
<dbReference type="GO" id="GO:0030313">
    <property type="term" value="C:cell envelope"/>
    <property type="evidence" value="ECO:0007669"/>
    <property type="project" value="UniProtKB-SubCell"/>
</dbReference>
<name>A0A085V479_PSESX</name>
<dbReference type="InterPro" id="IPR018313">
    <property type="entry name" value="SBP_3_CS"/>
</dbReference>
<evidence type="ECO:0000313" key="7">
    <source>
        <dbReference type="EMBL" id="KFE50242.1"/>
    </source>
</evidence>
<organism evidence="7 8">
    <name type="scientific">Pseudomonas syringae</name>
    <dbReference type="NCBI Taxonomy" id="317"/>
    <lineage>
        <taxon>Bacteria</taxon>
        <taxon>Pseudomonadati</taxon>
        <taxon>Pseudomonadota</taxon>
        <taxon>Gammaproteobacteria</taxon>
        <taxon>Pseudomonadales</taxon>
        <taxon>Pseudomonadaceae</taxon>
        <taxon>Pseudomonas</taxon>
    </lineage>
</organism>
<dbReference type="PATRIC" id="fig|317.174.peg.3591"/>
<dbReference type="Proteomes" id="UP000028643">
    <property type="component" value="Unassembled WGS sequence"/>
</dbReference>
<dbReference type="PANTHER" id="PTHR35936">
    <property type="entry name" value="MEMBRANE-BOUND LYTIC MUREIN TRANSGLYCOSYLASE F"/>
    <property type="match status" value="1"/>
</dbReference>
<accession>A0A085V479</accession>
<dbReference type="PANTHER" id="PTHR35936:SF17">
    <property type="entry name" value="ARGININE-BINDING EXTRACELLULAR PROTEIN ARTP"/>
    <property type="match status" value="1"/>
</dbReference>
<evidence type="ECO:0000256" key="1">
    <source>
        <dbReference type="ARBA" id="ARBA00004196"/>
    </source>
</evidence>
<evidence type="ECO:0000256" key="2">
    <source>
        <dbReference type="ARBA" id="ARBA00010333"/>
    </source>
</evidence>
<comment type="subcellular location">
    <subcellularLocation>
        <location evidence="1">Cell envelope</location>
    </subcellularLocation>
</comment>
<dbReference type="SMART" id="SM00062">
    <property type="entry name" value="PBPb"/>
    <property type="match status" value="1"/>
</dbReference>
<proteinExistence type="inferred from homology"/>
<dbReference type="PROSITE" id="PS01039">
    <property type="entry name" value="SBP_BACTERIAL_3"/>
    <property type="match status" value="1"/>
</dbReference>
<keyword evidence="3 5" id="KW-0732">Signal</keyword>
<dbReference type="EMBL" id="JPQT01000112">
    <property type="protein sequence ID" value="KFE50242.1"/>
    <property type="molecule type" value="Genomic_DNA"/>
</dbReference>
<feature type="domain" description="Solute-binding protein family 3/N-terminal" evidence="6">
    <location>
        <begin position="26"/>
        <end position="252"/>
    </location>
</feature>
<dbReference type="Pfam" id="PF00497">
    <property type="entry name" value="SBP_bac_3"/>
    <property type="match status" value="1"/>
</dbReference>
<evidence type="ECO:0000256" key="3">
    <source>
        <dbReference type="ARBA" id="ARBA00022729"/>
    </source>
</evidence>
<reference evidence="7 8" key="1">
    <citation type="submission" date="2014-07" db="EMBL/GenBank/DDBJ databases">
        <title>Draft Genome Sequences of Environmental Pseudomonas syringae strains.</title>
        <authorList>
            <person name="Baltrus D.A."/>
            <person name="Berge O."/>
            <person name="Morris C."/>
        </authorList>
    </citation>
    <scope>NUCLEOTIDE SEQUENCE [LARGE SCALE GENOMIC DNA]</scope>
    <source>
        <strain evidence="7 8">CEB003</strain>
    </source>
</reference>
<feature type="signal peptide" evidence="5">
    <location>
        <begin position="1"/>
        <end position="23"/>
    </location>
</feature>
<dbReference type="Gene3D" id="3.40.190.10">
    <property type="entry name" value="Periplasmic binding protein-like II"/>
    <property type="match status" value="2"/>
</dbReference>
<dbReference type="InterPro" id="IPR001638">
    <property type="entry name" value="Solute-binding_3/MltF_N"/>
</dbReference>
<evidence type="ECO:0000259" key="6">
    <source>
        <dbReference type="SMART" id="SM00062"/>
    </source>
</evidence>
<dbReference type="SUPFAM" id="SSF53850">
    <property type="entry name" value="Periplasmic binding protein-like II"/>
    <property type="match status" value="1"/>
</dbReference>
<sequence>MQMYRKCLLVAVATLAFTTGAFAVDKLKMGVEGAYPPFNSLDASGQAVGFDVEIGNALCAKMKVECEVVVTAWNEMIPSLVVGNYDFIMSSMSITEERSKLVDFTTPYYSNKLQFIAPKTSDIKTDTASIKDSLRGKTIGTQNETVSATWLQQNLGEEVTIRLYDTQASAYADLAAGHLDAILADKYPSYEWLKSDAGMSFEFKGNPVYDNDKIGIAVRLNDTLRARLNLAIKEIIEDGSYKKINDKYFPFSIL</sequence>
<evidence type="ECO:0000313" key="8">
    <source>
        <dbReference type="Proteomes" id="UP000028643"/>
    </source>
</evidence>
<evidence type="ECO:0000256" key="5">
    <source>
        <dbReference type="SAM" id="SignalP"/>
    </source>
</evidence>
<gene>
    <name evidence="7" type="ORF">IV02_17570</name>
</gene>
<comment type="caution">
    <text evidence="7">The sequence shown here is derived from an EMBL/GenBank/DDBJ whole genome shotgun (WGS) entry which is preliminary data.</text>
</comment>
<dbReference type="RefSeq" id="WP_020291730.1">
    <property type="nucleotide sequence ID" value="NZ_JPQT01000112.1"/>
</dbReference>